<dbReference type="PANTHER" id="PTHR15502">
    <property type="entry name" value="CALCINEURIN-BINDING PROTEIN CABIN 1-RELATED"/>
    <property type="match status" value="1"/>
</dbReference>
<evidence type="ECO:0000256" key="2">
    <source>
        <dbReference type="ARBA" id="ARBA00007335"/>
    </source>
</evidence>
<dbReference type="PANTHER" id="PTHR15502:SF7">
    <property type="entry name" value="CALCINEURIN-BINDING PROTEIN CABIN-1"/>
    <property type="match status" value="1"/>
</dbReference>
<proteinExistence type="inferred from homology"/>
<evidence type="ECO:0000256" key="3">
    <source>
        <dbReference type="ARBA" id="ARBA00023242"/>
    </source>
</evidence>
<gene>
    <name evidence="6" type="ORF">BCV72DRAFT_290464</name>
</gene>
<dbReference type="VEuPathDB" id="FungiDB:BCV72DRAFT_290464"/>
<evidence type="ECO:0000256" key="5">
    <source>
        <dbReference type="SAM" id="MobiDB-lite"/>
    </source>
</evidence>
<feature type="coiled-coil region" evidence="4">
    <location>
        <begin position="1522"/>
        <end position="1552"/>
    </location>
</feature>
<dbReference type="GO" id="GO:0031491">
    <property type="term" value="F:nucleosome binding"/>
    <property type="evidence" value="ECO:0007669"/>
    <property type="project" value="TreeGrafter"/>
</dbReference>
<organism evidence="6">
    <name type="scientific">Rhizopus microsporus var. microsporus</name>
    <dbReference type="NCBI Taxonomy" id="86635"/>
    <lineage>
        <taxon>Eukaryota</taxon>
        <taxon>Fungi</taxon>
        <taxon>Fungi incertae sedis</taxon>
        <taxon>Mucoromycota</taxon>
        <taxon>Mucoromycotina</taxon>
        <taxon>Mucoromycetes</taxon>
        <taxon>Mucorales</taxon>
        <taxon>Mucorineae</taxon>
        <taxon>Rhizopodaceae</taxon>
        <taxon>Rhizopus</taxon>
    </lineage>
</organism>
<dbReference type="GO" id="GO:0005634">
    <property type="term" value="C:nucleus"/>
    <property type="evidence" value="ECO:0007669"/>
    <property type="project" value="UniProtKB-SubCell"/>
</dbReference>
<reference evidence="6" key="1">
    <citation type="journal article" date="2016" name="Proc. Natl. Acad. Sci. U.S.A.">
        <title>Lipid metabolic changes in an early divergent fungus govern the establishment of a mutualistic symbiosis with endobacteria.</title>
        <authorList>
            <person name="Lastovetsky O.A."/>
            <person name="Gaspar M.L."/>
            <person name="Mondo S.J."/>
            <person name="LaButti K.M."/>
            <person name="Sandor L."/>
            <person name="Grigoriev I.V."/>
            <person name="Henry S.A."/>
            <person name="Pawlowska T.E."/>
        </authorList>
    </citation>
    <scope>NUCLEOTIDE SEQUENCE [LARGE SCALE GENOMIC DNA]</scope>
    <source>
        <strain evidence="6">ATCC 52814</strain>
    </source>
</reference>
<dbReference type="OrthoDB" id="77564at2759"/>
<keyword evidence="4" id="KW-0175">Coiled coil</keyword>
<evidence type="ECO:0000256" key="4">
    <source>
        <dbReference type="SAM" id="Coils"/>
    </source>
</evidence>
<dbReference type="EMBL" id="KV921905">
    <property type="protein sequence ID" value="ORE07348.1"/>
    <property type="molecule type" value="Genomic_DNA"/>
</dbReference>
<dbReference type="Gene3D" id="1.25.40.10">
    <property type="entry name" value="Tetratricopeptide repeat domain"/>
    <property type="match status" value="2"/>
</dbReference>
<sequence>MNSWCTINKGVVVSKKAESGAQVEELVVIYEEALRLQQKGHMDEAKAKYKELIDHKYLKKEAKNMKNTKSNNDTEDQNSLISALFYVVSKNYASVLEDEYIKNSDIDSAKDALKYYLQAVEIDPTDHSVWYSIGQLSRKLKNLRFARLAYEKGMLANSTGKNVLDIIRDQLTPIQWKCLEGICTVLYDIGDFYTCRYYVEGALRYYPKWERGELLLENMNSEHMMESMDMEHDQEDAIPIHVKIERPDLSVLMEKLFAVYKKQSTANNLEEEIEDESLECDIDISNTSFINAAIKITIDKRDDDFRTIPTREEVIVPSLVSNPISAPVIQPVNAEEGISNGIAINPQKRNREDDAIAVEDEDSEQEDKKPSLRTSRRKKEKLLNNETSRLKMLEEEKEFNAKMQRFYESLKDIPSLYRDNPWFEPQQSVISVQPSFWDWFDIKIGELESTYCWDMDGKKGDLDSLESNSKGKGLTLFSLNHTKSGSHEQQFIRFVKETIHRLNENNSGIVDTLCRLVSAVVKNDMDLDNDTPFLSNNLLELITDIIIALDMNFVNCMTCVDDDEKALMTLRICEYFIDRLVRTIMVATHETSPHVGFSTNYKKKMSNLLSKQSKVKQIENLMEATKVWMDLLERIFFNLSTQWIQSNVKTEAPEENTILTDDEQKVLLRYWLIQGKLAQCQDDIQSAYDFYEKCKRLLKANASLTTMNIKSMYDSFIDLNSIENKLSLLQVGKLLIQAKEKSDIGDFSTVIEVIKPMIKSNLDIDDPIGSDETIQMTLLLAKAYVQAKQHVEAWNSYKQVFVALINQLVTYGFRQFQSKSILCKDEDTLFFKMGKHLAEVMDELVTLLQHPKSDEWLINVVDKDFMDGLSVLKRMTLFYIFRHPDFVPLVNNFSSPDSIPHTPSRTTKSNRFNSIVVKAWVISSHIIKQVLASQVQDTHSIRYSWVKLLQELHDELGEREICCVANNAFLHHLLDCLIEMDGQAFRKDIYQCYHCIYGVHLGGESDLIEEHYCTHISMDQKAAERLFNLVADAAVKRLKSGSLLKGDLKEVVEAVSDLFEELPKVDNQSPIHFNRTIIKNHLDRDISLSSSITGLYRKTLIPTVPIDEKKHNISRKLIWLWPTCVSTGSVDVYYKIFWIRGKTLRIQIKNRPKIASEKNMVDLETAIDEFTSHLILNPDDSNAWYDLGACYHQLADEELHWSATNVNSHKNLIAEYQKKALHSLLRAIYLGGLALNSSQKHEMFMQLGDLLYSMASPPMDMLALKPEEVNNYLDAEGTLVSVKKEIPHRKAAYKLSLAMYIHAFKNKLPQKQQWPCYYAIGKCFAKIDRPPKEVLDWFIHAIRLGGHNEGSKEGPFEPVYILCSYLTKYLYQQKISANLVMEYLRMEASIRAAQMTNGPPEELGMNTFHINSVENHGLIESAAGYMPLDVASAYSAILKRLVDITHADTKNWHHRPVYRIAWIHYHIFRNADKAKSELVKLFTLKPTIKNHINIWKPTLELPGKHYVYIHKYTMFLIKLAKETRDENTLDQLNRKLRKAQSLLLNYEQVMNEISHIEKSEQKD</sequence>
<feature type="region of interest" description="Disordered" evidence="5">
    <location>
        <begin position="357"/>
        <end position="379"/>
    </location>
</feature>
<comment type="subcellular location">
    <subcellularLocation>
        <location evidence="1">Nucleus</location>
    </subcellularLocation>
</comment>
<dbReference type="InterPro" id="IPR033053">
    <property type="entry name" value="Hir3/CABIN1"/>
</dbReference>
<name>A0A1X0R5Z5_RHIZD</name>
<dbReference type="GO" id="GO:0000417">
    <property type="term" value="C:HIR complex"/>
    <property type="evidence" value="ECO:0007669"/>
    <property type="project" value="TreeGrafter"/>
</dbReference>
<dbReference type="GO" id="GO:0006325">
    <property type="term" value="P:chromatin organization"/>
    <property type="evidence" value="ECO:0007669"/>
    <property type="project" value="InterPro"/>
</dbReference>
<dbReference type="InterPro" id="IPR011990">
    <property type="entry name" value="TPR-like_helical_dom_sf"/>
</dbReference>
<comment type="similarity">
    <text evidence="2">Belongs to the HIR3 family.</text>
</comment>
<accession>A0A1X0R5Z5</accession>
<protein>
    <submittedName>
        <fullName evidence="6">Uncharacterized protein</fullName>
    </submittedName>
</protein>
<dbReference type="SUPFAM" id="SSF48452">
    <property type="entry name" value="TPR-like"/>
    <property type="match status" value="1"/>
</dbReference>
<evidence type="ECO:0000256" key="1">
    <source>
        <dbReference type="ARBA" id="ARBA00004123"/>
    </source>
</evidence>
<dbReference type="Proteomes" id="UP000242414">
    <property type="component" value="Unassembled WGS sequence"/>
</dbReference>
<keyword evidence="3" id="KW-0539">Nucleus</keyword>
<evidence type="ECO:0000313" key="6">
    <source>
        <dbReference type="EMBL" id="ORE07348.1"/>
    </source>
</evidence>